<comment type="caution">
    <text evidence="2">The sequence shown here is derived from an EMBL/GenBank/DDBJ whole genome shotgun (WGS) entry which is preliminary data.</text>
</comment>
<feature type="region of interest" description="Disordered" evidence="1">
    <location>
        <begin position="823"/>
        <end position="886"/>
    </location>
</feature>
<feature type="compositionally biased region" description="Polar residues" evidence="1">
    <location>
        <begin position="1273"/>
        <end position="1288"/>
    </location>
</feature>
<feature type="compositionally biased region" description="Acidic residues" evidence="1">
    <location>
        <begin position="315"/>
        <end position="324"/>
    </location>
</feature>
<evidence type="ECO:0000313" key="2">
    <source>
        <dbReference type="EMBL" id="KAH8069887.1"/>
    </source>
</evidence>
<feature type="compositionally biased region" description="Polar residues" evidence="1">
    <location>
        <begin position="1079"/>
        <end position="1088"/>
    </location>
</feature>
<feature type="compositionally biased region" description="Low complexity" evidence="1">
    <location>
        <begin position="750"/>
        <end position="762"/>
    </location>
</feature>
<feature type="compositionally biased region" description="Polar residues" evidence="1">
    <location>
        <begin position="838"/>
        <end position="854"/>
    </location>
</feature>
<feature type="compositionally biased region" description="Basic and acidic residues" evidence="1">
    <location>
        <begin position="674"/>
        <end position="687"/>
    </location>
</feature>
<dbReference type="EMBL" id="JAEVFJ010000088">
    <property type="protein sequence ID" value="KAH8069887.1"/>
    <property type="molecule type" value="Genomic_DNA"/>
</dbReference>
<feature type="compositionally biased region" description="Acidic residues" evidence="1">
    <location>
        <begin position="1350"/>
        <end position="1363"/>
    </location>
</feature>
<gene>
    <name evidence="2" type="ORF">BXZ70DRAFT_911708</name>
</gene>
<feature type="region of interest" description="Disordered" evidence="1">
    <location>
        <begin position="598"/>
        <end position="785"/>
    </location>
</feature>
<name>A0A8K0XJG5_9AGAR</name>
<feature type="region of interest" description="Disordered" evidence="1">
    <location>
        <begin position="1165"/>
        <end position="1226"/>
    </location>
</feature>
<dbReference type="Proteomes" id="UP000813824">
    <property type="component" value="Unassembled WGS sequence"/>
</dbReference>
<feature type="region of interest" description="Disordered" evidence="1">
    <location>
        <begin position="488"/>
        <end position="554"/>
    </location>
</feature>
<feature type="region of interest" description="Disordered" evidence="1">
    <location>
        <begin position="1068"/>
        <end position="1129"/>
    </location>
</feature>
<protein>
    <submittedName>
        <fullName evidence="2">Uncharacterized protein</fullName>
    </submittedName>
</protein>
<sequence length="1494" mass="163674">MPFSFSKTSIIHPTHATTSAKSLGVRPDLNRLYTGRDYWENKGHHDFSLWKVLSRKNSSSIRVEPEYNKKADGWKVSSVTGGKAGKPFGCLVPNSQVGILRLFIFRYHIARTIALNPLWKEFDENVQFAAKLEAEFYYAVMMAVKEEMRGAKKQKRNVPMHDVRLGALDEWMAFELFTKGDYFEYLQHPEIAVGAKGAVIEDLHEQLKGYITQKAKSIADENYLDSTRWTDPKQREMWYTALHDGGWSISRCKESNGWAGWTELPPLQQGTMDFGPFPSLEVEEWISSVEVPMKPDDRLGSSGNLENNGVSVEESAGEMCEEEGGAVKEGTATQRSVREGDDNLDDEEESMIVKAGYESYSDDIERRGIVNSDDDLFQHFTDPLREPVPAELLPTCISPQLLMLSHGGQQAGFMAQNIALSTGIANGEVPAARNEDIPPSGIPPVADSPGAPQSPDVLLPEDHGEVPAARNEVSNGNVDERDDADCRARCLTTGHPPSGIPPAADSPGAPQPPAVLLPEHHGEVPVARNEDIPPSGIPPAADSPGAPQPPAVLLPEHHGEVPVARNEDIPRLVFRRLQTRPGLPSRLLSCFLSIMERSQSHERDSPGAPQSPDVLLPEDHGEVPVARNEVRHPPSGIPPAADSPGAPQSPDVLLPEDHGEVPVARNESPDVLLPEDHGEVPVARNEDIPPSGIPPAADSPGAPQSPDVLLPEDHGEVPVARNEDIPRSGIPPTMTVGQGLLQDKTPAQQSMSSHSTDTSSATLQSGNSAQATPPKMIPLKRSSSGVDAYPYTSGKKKWVLENPPDVLKAELDLVKLWEMRQKEQETMSVPAAKRGRNDTSLGMQGQGFAQSMSHPESKISMGNINDGPREESHVVEDSFAECESSFGTEKQLEEFHNKSSFREVFPRAPSATGRTDRSTYSSDIPEKDILTASPTQSDDTVSAVPPITHGKGLQFMVVSSKLRNDNMNDSGESEVSVNEEEPAKTGSKVMARGGAKRPRQGRIVAIRRKKNENKKKRRRMTNWLKFVEMVNFLDLEEDFADVEGDDIVHDCSESWALPEMGVNVTDLEVPFTPEDGKDSSTTQQSKALTKSAKAARRSTRKTSKSEYSSLRAAVSNAQDKPTDDPTEQDVAVRGGDEFVEGDDIVHDCSESWALPEMGVNVTDLEVPFTPEDGKDSSTTQQSKALTKSAQAARRSTRKTSKSEYSSLRAAVSNAQDKPTDDPTEQDVAVRGGDEFVEGDDIVHDCSESWALPEMGVNVTDLEVPFTPEDGKDSSATQQSKALTKSAGKTKTFPRASRSGTDGWVESGQSEQTPPSMETLTPQSQSGLHPELITAEQVHSWDAVWRRNQEEQSEWTEESEEELEVERIMSSPPPTEPDPDTTELESGVLSIQTAYDDWFTKWKGRLWKSMLIADQETAGALDDSQGIMLSADAFRRTILDITRKLGLESPADLGSLFMGDSWTLVWKSTGSQVSKVLIWRACYLGSKDKELGKKI</sequence>
<organism evidence="2 3">
    <name type="scientific">Cristinia sonorae</name>
    <dbReference type="NCBI Taxonomy" id="1940300"/>
    <lineage>
        <taxon>Eukaryota</taxon>
        <taxon>Fungi</taxon>
        <taxon>Dikarya</taxon>
        <taxon>Basidiomycota</taxon>
        <taxon>Agaricomycotina</taxon>
        <taxon>Agaricomycetes</taxon>
        <taxon>Agaricomycetidae</taxon>
        <taxon>Agaricales</taxon>
        <taxon>Pleurotineae</taxon>
        <taxon>Stephanosporaceae</taxon>
        <taxon>Cristinia</taxon>
    </lineage>
</organism>
<feature type="region of interest" description="Disordered" evidence="1">
    <location>
        <begin position="430"/>
        <end position="462"/>
    </location>
</feature>
<feature type="compositionally biased region" description="Basic and acidic residues" evidence="1">
    <location>
        <begin position="867"/>
        <end position="876"/>
    </location>
</feature>
<feature type="compositionally biased region" description="Basic and acidic residues" evidence="1">
    <location>
        <begin position="711"/>
        <end position="726"/>
    </location>
</feature>
<evidence type="ECO:0000256" key="1">
    <source>
        <dbReference type="SAM" id="MobiDB-lite"/>
    </source>
</evidence>
<feature type="compositionally biased region" description="Basic residues" evidence="1">
    <location>
        <begin position="1093"/>
        <end position="1102"/>
    </location>
</feature>
<feature type="region of interest" description="Disordered" evidence="1">
    <location>
        <begin position="1262"/>
        <end position="1326"/>
    </location>
</feature>
<feature type="region of interest" description="Disordered" evidence="1">
    <location>
        <begin position="901"/>
        <end position="946"/>
    </location>
</feature>
<accession>A0A8K0XJG5</accession>
<reference evidence="2" key="1">
    <citation type="journal article" date="2021" name="New Phytol.">
        <title>Evolutionary innovations through gain and loss of genes in the ectomycorrhizal Boletales.</title>
        <authorList>
            <person name="Wu G."/>
            <person name="Miyauchi S."/>
            <person name="Morin E."/>
            <person name="Kuo A."/>
            <person name="Drula E."/>
            <person name="Varga T."/>
            <person name="Kohler A."/>
            <person name="Feng B."/>
            <person name="Cao Y."/>
            <person name="Lipzen A."/>
            <person name="Daum C."/>
            <person name="Hundley H."/>
            <person name="Pangilinan J."/>
            <person name="Johnson J."/>
            <person name="Barry K."/>
            <person name="LaButti K."/>
            <person name="Ng V."/>
            <person name="Ahrendt S."/>
            <person name="Min B."/>
            <person name="Choi I.G."/>
            <person name="Park H."/>
            <person name="Plett J.M."/>
            <person name="Magnuson J."/>
            <person name="Spatafora J.W."/>
            <person name="Nagy L.G."/>
            <person name="Henrissat B."/>
            <person name="Grigoriev I.V."/>
            <person name="Yang Z.L."/>
            <person name="Xu J."/>
            <person name="Martin F.M."/>
        </authorList>
    </citation>
    <scope>NUCLEOTIDE SEQUENCE</scope>
    <source>
        <strain evidence="2">KKN 215</strain>
    </source>
</reference>
<feature type="compositionally biased region" description="Basic and acidic residues" evidence="1">
    <location>
        <begin position="518"/>
        <end position="531"/>
    </location>
</feature>
<feature type="region of interest" description="Disordered" evidence="1">
    <location>
        <begin position="1348"/>
        <end position="1382"/>
    </location>
</feature>
<feature type="region of interest" description="Disordered" evidence="1">
    <location>
        <begin position="295"/>
        <end position="347"/>
    </location>
</feature>
<proteinExistence type="predicted"/>
<keyword evidence="3" id="KW-1185">Reference proteome</keyword>
<feature type="compositionally biased region" description="Polar residues" evidence="1">
    <location>
        <begin position="301"/>
        <end position="310"/>
    </location>
</feature>
<evidence type="ECO:0000313" key="3">
    <source>
        <dbReference type="Proteomes" id="UP000813824"/>
    </source>
</evidence>
<feature type="compositionally biased region" description="Polar residues" evidence="1">
    <location>
        <begin position="1306"/>
        <end position="1326"/>
    </location>
</feature>
<feature type="region of interest" description="Disordered" evidence="1">
    <location>
        <begin position="966"/>
        <end position="1000"/>
    </location>
</feature>
<feature type="compositionally biased region" description="Polar residues" evidence="1">
    <location>
        <begin position="1176"/>
        <end position="1189"/>
    </location>
</feature>
<feature type="compositionally biased region" description="Basic and acidic residues" evidence="1">
    <location>
        <begin position="617"/>
        <end position="632"/>
    </location>
</feature>